<dbReference type="CDD" id="cd01106">
    <property type="entry name" value="HTH_TipAL-Mta"/>
    <property type="match status" value="1"/>
</dbReference>
<evidence type="ECO:0000256" key="1">
    <source>
        <dbReference type="ARBA" id="ARBA00023125"/>
    </source>
</evidence>
<dbReference type="OrthoDB" id="9777497at2"/>
<dbReference type="SUPFAM" id="SSF53335">
    <property type="entry name" value="S-adenosyl-L-methionine-dependent methyltransferases"/>
    <property type="match status" value="1"/>
</dbReference>
<evidence type="ECO:0000259" key="2">
    <source>
        <dbReference type="PROSITE" id="PS50937"/>
    </source>
</evidence>
<dbReference type="PROSITE" id="PS50937">
    <property type="entry name" value="HTH_MERR_2"/>
    <property type="match status" value="1"/>
</dbReference>
<accession>A0A850HH62</accession>
<keyword evidence="4" id="KW-0808">Transferase</keyword>
<dbReference type="CDD" id="cd02440">
    <property type="entry name" value="AdoMet_MTases"/>
    <property type="match status" value="1"/>
</dbReference>
<dbReference type="InterPro" id="IPR013216">
    <property type="entry name" value="Methyltransf_11"/>
</dbReference>
<evidence type="ECO:0000313" key="4">
    <source>
        <dbReference type="EMBL" id="NVH57791.1"/>
    </source>
</evidence>
<dbReference type="PANTHER" id="PTHR30204">
    <property type="entry name" value="REDOX-CYCLING DRUG-SENSING TRANSCRIPTIONAL ACTIVATOR SOXR"/>
    <property type="match status" value="1"/>
</dbReference>
<sequence>MKKSGYYSSGEFARMAHVTLRTIRYYDKQNILKPSFVTEAGARFYTDEDFARLQQILLLKYLGFSLDDIREMTIADSDYHFMVDSLKLQLKLVQDKIEQMQLVEKAIRDTTEVIQEEHTVDWSRMLNLIHLTGMEKSLKNQYQDASNISARINLHSLYAKNQKGWFPWIFEQLPFGDNSRILEVGCGDGALWRENEKELPGKIEVILSDVSAGMLRDARRTMGSKDKRFSYQSFDCHKIPYPDQSFDLVIANHVLFYCEDIEKVCQEIYRVLKPGGVFVCSTYGSRHMKEVSDLVQGFDERIVLSADKLYERFGKENGADILEKYFQSVEWREYEDSLVVPDPEPLISYVLSCHGNQAQYLVERYNEFRGYVRKKTVGGFQITKEAGIFLCAK</sequence>
<dbReference type="PANTHER" id="PTHR30204:SF96">
    <property type="entry name" value="CHROMOSOME-ANCHORING PROTEIN RACA"/>
    <property type="match status" value="1"/>
</dbReference>
<dbReference type="InterPro" id="IPR047057">
    <property type="entry name" value="MerR_fam"/>
</dbReference>
<comment type="caution">
    <text evidence="4">The sequence shown here is derived from an EMBL/GenBank/DDBJ whole genome shotgun (WGS) entry which is preliminary data.</text>
</comment>
<reference evidence="4" key="2">
    <citation type="submission" date="2020-02" db="EMBL/GenBank/DDBJ databases">
        <authorList>
            <person name="Littmann E."/>
            <person name="Sorbara M."/>
        </authorList>
    </citation>
    <scope>NUCLEOTIDE SEQUENCE</scope>
    <source>
        <strain evidence="4">MSK.17.11</strain>
        <strain evidence="3">MSK.17.38</strain>
    </source>
</reference>
<evidence type="ECO:0000313" key="5">
    <source>
        <dbReference type="Proteomes" id="UP000528555"/>
    </source>
</evidence>
<dbReference type="Pfam" id="PF13411">
    <property type="entry name" value="MerR_1"/>
    <property type="match status" value="1"/>
</dbReference>
<dbReference type="GO" id="GO:0003700">
    <property type="term" value="F:DNA-binding transcription factor activity"/>
    <property type="evidence" value="ECO:0007669"/>
    <property type="project" value="InterPro"/>
</dbReference>
<dbReference type="GO" id="GO:0003677">
    <property type="term" value="F:DNA binding"/>
    <property type="evidence" value="ECO:0007669"/>
    <property type="project" value="UniProtKB-KW"/>
</dbReference>
<proteinExistence type="predicted"/>
<dbReference type="RefSeq" id="WP_101695481.1">
    <property type="nucleotide sequence ID" value="NZ_JAAITX010000002.1"/>
</dbReference>
<gene>
    <name evidence="4" type="ORF">G5A66_03800</name>
    <name evidence="3" type="ORF">G5A75_04400</name>
</gene>
<dbReference type="SMART" id="SM00422">
    <property type="entry name" value="HTH_MERR"/>
    <property type="match status" value="1"/>
</dbReference>
<dbReference type="GO" id="GO:0008757">
    <property type="term" value="F:S-adenosylmethionine-dependent methyltransferase activity"/>
    <property type="evidence" value="ECO:0007669"/>
    <property type="project" value="InterPro"/>
</dbReference>
<feature type="domain" description="HTH merR-type" evidence="2">
    <location>
        <begin position="6"/>
        <end position="75"/>
    </location>
</feature>
<dbReference type="Proteomes" id="UP000528555">
    <property type="component" value="Unassembled WGS sequence"/>
</dbReference>
<dbReference type="EMBL" id="JAAITX010000002">
    <property type="protein sequence ID" value="NVH57791.1"/>
    <property type="molecule type" value="Genomic_DNA"/>
</dbReference>
<organism evidence="4 5">
    <name type="scientific">Dorea phocaeensis</name>
    <dbReference type="NCBI Taxonomy" id="2040291"/>
    <lineage>
        <taxon>Bacteria</taxon>
        <taxon>Bacillati</taxon>
        <taxon>Bacillota</taxon>
        <taxon>Clostridia</taxon>
        <taxon>Lachnospirales</taxon>
        <taxon>Lachnospiraceae</taxon>
        <taxon>Dorea</taxon>
    </lineage>
</organism>
<dbReference type="Pfam" id="PF08241">
    <property type="entry name" value="Methyltransf_11"/>
    <property type="match status" value="1"/>
</dbReference>
<dbReference type="InterPro" id="IPR000551">
    <property type="entry name" value="MerR-type_HTH_dom"/>
</dbReference>
<dbReference type="Gene3D" id="1.10.1660.10">
    <property type="match status" value="1"/>
</dbReference>
<dbReference type="GO" id="GO:0032259">
    <property type="term" value="P:methylation"/>
    <property type="evidence" value="ECO:0007669"/>
    <property type="project" value="UniProtKB-KW"/>
</dbReference>
<dbReference type="EMBL" id="JAAIUO010000002">
    <property type="protein sequence ID" value="NSK14122.1"/>
    <property type="molecule type" value="Genomic_DNA"/>
</dbReference>
<dbReference type="Gene3D" id="3.40.50.150">
    <property type="entry name" value="Vaccinia Virus protein VP39"/>
    <property type="match status" value="1"/>
</dbReference>
<evidence type="ECO:0000313" key="3">
    <source>
        <dbReference type="EMBL" id="NSK14122.1"/>
    </source>
</evidence>
<keyword evidence="5" id="KW-1185">Reference proteome</keyword>
<protein>
    <submittedName>
        <fullName evidence="4">Methyltransferase domain-containing protein</fullName>
    </submittedName>
</protein>
<dbReference type="InterPro" id="IPR009061">
    <property type="entry name" value="DNA-bd_dom_put_sf"/>
</dbReference>
<dbReference type="AlphaFoldDB" id="A0A850HH62"/>
<keyword evidence="1" id="KW-0238">DNA-binding</keyword>
<dbReference type="Proteomes" id="UP000701680">
    <property type="component" value="Unassembled WGS sequence"/>
</dbReference>
<reference evidence="5 6" key="1">
    <citation type="journal article" date="2020" name="Cell Host Microbe">
        <title>Functional and Genomic Variation between Human-Derived Isolates of Lachnospiraceae Reveals Inter- and Intra-Species Diversity.</title>
        <authorList>
            <person name="Sorbara M.T."/>
            <person name="Littmann E.R."/>
            <person name="Fontana E."/>
            <person name="Moody T.U."/>
            <person name="Kohout C.E."/>
            <person name="Gjonbalaj M."/>
            <person name="Eaton V."/>
            <person name="Seok R."/>
            <person name="Leiner I.M."/>
            <person name="Pamer E.G."/>
        </authorList>
    </citation>
    <scope>NUCLEOTIDE SEQUENCE [LARGE SCALE GENOMIC DNA]</scope>
    <source>
        <strain evidence="4 5">MSK.17.11</strain>
        <strain evidence="3 6">MSK.17.38</strain>
    </source>
</reference>
<dbReference type="InterPro" id="IPR029063">
    <property type="entry name" value="SAM-dependent_MTases_sf"/>
</dbReference>
<keyword evidence="4" id="KW-0489">Methyltransferase</keyword>
<evidence type="ECO:0000313" key="6">
    <source>
        <dbReference type="Proteomes" id="UP000701680"/>
    </source>
</evidence>
<dbReference type="SUPFAM" id="SSF46955">
    <property type="entry name" value="Putative DNA-binding domain"/>
    <property type="match status" value="1"/>
</dbReference>
<name>A0A850HH62_9FIRM</name>